<accession>A0ABY9RF37</accession>
<keyword evidence="3" id="KW-0479">Metal-binding</keyword>
<dbReference type="PROSITE" id="PS00194">
    <property type="entry name" value="THIOREDOXIN_1"/>
    <property type="match status" value="1"/>
</dbReference>
<dbReference type="InterPro" id="IPR036249">
    <property type="entry name" value="Thioredoxin-like_sf"/>
</dbReference>
<dbReference type="NCBIfam" id="NF008229">
    <property type="entry name" value="PRK10996.1"/>
    <property type="match status" value="1"/>
</dbReference>
<keyword evidence="10" id="KW-1185">Reference proteome</keyword>
<dbReference type="PANTHER" id="PTHR45663">
    <property type="entry name" value="GEO12009P1"/>
    <property type="match status" value="1"/>
</dbReference>
<dbReference type="Gene3D" id="2.30.30.380">
    <property type="entry name" value="Zn-finger domain of Sec23/24"/>
    <property type="match status" value="1"/>
</dbReference>
<evidence type="ECO:0000256" key="2">
    <source>
        <dbReference type="ARBA" id="ARBA00022448"/>
    </source>
</evidence>
<keyword evidence="4" id="KW-0249">Electron transport</keyword>
<evidence type="ECO:0000256" key="5">
    <source>
        <dbReference type="ARBA" id="ARBA00023157"/>
    </source>
</evidence>
<sequence length="142" mass="15449">MKHIVCASCGATNRVEQARLLEAPVCGKCGEEIMAAKPMPISEAAFAKFVAKTEVPVLVDFWAAWCGPCRMMAPQFEQAAKLLPELRLIKVDSDAAPQLSQQLAIRSIPSLVLFKDGREIARQAGVMPAAELATWVRSQLGR</sequence>
<dbReference type="Proteomes" id="UP001181355">
    <property type="component" value="Chromosome"/>
</dbReference>
<dbReference type="PANTHER" id="PTHR45663:SF11">
    <property type="entry name" value="GEO12009P1"/>
    <property type="match status" value="1"/>
</dbReference>
<dbReference type="NCBIfam" id="TIGR01068">
    <property type="entry name" value="thioredoxin"/>
    <property type="match status" value="1"/>
</dbReference>
<evidence type="ECO:0000256" key="3">
    <source>
        <dbReference type="ARBA" id="ARBA00022723"/>
    </source>
</evidence>
<reference evidence="9" key="1">
    <citation type="submission" date="2023-09" db="EMBL/GenBank/DDBJ databases">
        <title>Undibacterium sp. 20NA77.5 isolated from freshwater.</title>
        <authorList>
            <person name="Le V."/>
            <person name="Ko S.-R."/>
            <person name="Ahn C.-Y."/>
            <person name="Oh H.-M."/>
        </authorList>
    </citation>
    <scope>NUCLEOTIDE SEQUENCE</scope>
    <source>
        <strain evidence="9">20NA77.5</strain>
    </source>
</reference>
<protein>
    <recommendedName>
        <fullName evidence="7">Thioredoxin</fullName>
    </recommendedName>
</protein>
<keyword evidence="6" id="KW-0676">Redox-active center</keyword>
<evidence type="ECO:0000256" key="6">
    <source>
        <dbReference type="ARBA" id="ARBA00023284"/>
    </source>
</evidence>
<proteinExistence type="inferred from homology"/>
<dbReference type="SUPFAM" id="SSF52833">
    <property type="entry name" value="Thioredoxin-like"/>
    <property type="match status" value="1"/>
</dbReference>
<feature type="domain" description="Thioredoxin" evidence="8">
    <location>
        <begin position="33"/>
        <end position="141"/>
    </location>
</feature>
<dbReference type="Pfam" id="PF00085">
    <property type="entry name" value="Thioredoxin"/>
    <property type="match status" value="1"/>
</dbReference>
<dbReference type="CDD" id="cd02947">
    <property type="entry name" value="TRX_family"/>
    <property type="match status" value="1"/>
</dbReference>
<dbReference type="InterPro" id="IPR049299">
    <property type="entry name" value="Thio2_N"/>
</dbReference>
<dbReference type="Pfam" id="PF21352">
    <property type="entry name" value="Zn_ribbon_Thio2"/>
    <property type="match status" value="1"/>
</dbReference>
<comment type="similarity">
    <text evidence="1">Belongs to the thioredoxin family.</text>
</comment>
<name>A0ABY9RF37_9BURK</name>
<keyword evidence="5" id="KW-1015">Disulfide bond</keyword>
<evidence type="ECO:0000259" key="8">
    <source>
        <dbReference type="PROSITE" id="PS51352"/>
    </source>
</evidence>
<dbReference type="InterPro" id="IPR017937">
    <property type="entry name" value="Thioredoxin_CS"/>
</dbReference>
<organism evidence="9 10">
    <name type="scientific">Undibacterium cyanobacteriorum</name>
    <dbReference type="NCBI Taxonomy" id="3073561"/>
    <lineage>
        <taxon>Bacteria</taxon>
        <taxon>Pseudomonadati</taxon>
        <taxon>Pseudomonadota</taxon>
        <taxon>Betaproteobacteria</taxon>
        <taxon>Burkholderiales</taxon>
        <taxon>Oxalobacteraceae</taxon>
        <taxon>Undibacterium</taxon>
    </lineage>
</organism>
<evidence type="ECO:0000313" key="9">
    <source>
        <dbReference type="EMBL" id="WMW79832.1"/>
    </source>
</evidence>
<dbReference type="Gene3D" id="3.40.30.10">
    <property type="entry name" value="Glutaredoxin"/>
    <property type="match status" value="1"/>
</dbReference>
<keyword evidence="2" id="KW-0813">Transport</keyword>
<evidence type="ECO:0000256" key="7">
    <source>
        <dbReference type="NCBIfam" id="TIGR01068"/>
    </source>
</evidence>
<dbReference type="PROSITE" id="PS51352">
    <property type="entry name" value="THIOREDOXIN_2"/>
    <property type="match status" value="1"/>
</dbReference>
<evidence type="ECO:0000256" key="1">
    <source>
        <dbReference type="ARBA" id="ARBA00008987"/>
    </source>
</evidence>
<dbReference type="InterPro" id="IPR005746">
    <property type="entry name" value="Thioredoxin"/>
</dbReference>
<dbReference type="RefSeq" id="WP_309481326.1">
    <property type="nucleotide sequence ID" value="NZ_CP133720.1"/>
</dbReference>
<evidence type="ECO:0000256" key="4">
    <source>
        <dbReference type="ARBA" id="ARBA00022982"/>
    </source>
</evidence>
<evidence type="ECO:0000313" key="10">
    <source>
        <dbReference type="Proteomes" id="UP001181355"/>
    </source>
</evidence>
<gene>
    <name evidence="9" type="primary">trxC</name>
    <name evidence="9" type="ORF">RF679_14425</name>
</gene>
<dbReference type="PRINTS" id="PR00421">
    <property type="entry name" value="THIOREDOXIN"/>
</dbReference>
<dbReference type="InterPro" id="IPR013766">
    <property type="entry name" value="Thioredoxin_domain"/>
</dbReference>
<dbReference type="EMBL" id="CP133720">
    <property type="protein sequence ID" value="WMW79832.1"/>
    <property type="molecule type" value="Genomic_DNA"/>
</dbReference>